<feature type="compositionally biased region" description="Basic residues" evidence="1">
    <location>
        <begin position="123"/>
        <end position="133"/>
    </location>
</feature>
<dbReference type="Proteomes" id="UP000789901">
    <property type="component" value="Unassembled WGS sequence"/>
</dbReference>
<organism evidence="2 3">
    <name type="scientific">Gigaspora margarita</name>
    <dbReference type="NCBI Taxonomy" id="4874"/>
    <lineage>
        <taxon>Eukaryota</taxon>
        <taxon>Fungi</taxon>
        <taxon>Fungi incertae sedis</taxon>
        <taxon>Mucoromycota</taxon>
        <taxon>Glomeromycotina</taxon>
        <taxon>Glomeromycetes</taxon>
        <taxon>Diversisporales</taxon>
        <taxon>Gigasporaceae</taxon>
        <taxon>Gigaspora</taxon>
    </lineage>
</organism>
<evidence type="ECO:0000313" key="2">
    <source>
        <dbReference type="EMBL" id="CAG8843586.1"/>
    </source>
</evidence>
<name>A0ABN7X096_GIGMA</name>
<keyword evidence="3" id="KW-1185">Reference proteome</keyword>
<feature type="region of interest" description="Disordered" evidence="1">
    <location>
        <begin position="123"/>
        <end position="169"/>
    </location>
</feature>
<reference evidence="2 3" key="1">
    <citation type="submission" date="2021-06" db="EMBL/GenBank/DDBJ databases">
        <authorList>
            <person name="Kallberg Y."/>
            <person name="Tangrot J."/>
            <person name="Rosling A."/>
        </authorList>
    </citation>
    <scope>NUCLEOTIDE SEQUENCE [LARGE SCALE GENOMIC DNA]</scope>
    <source>
        <strain evidence="2 3">120-4 pot B 10/14</strain>
    </source>
</reference>
<feature type="non-terminal residue" evidence="2">
    <location>
        <position position="1"/>
    </location>
</feature>
<proteinExistence type="predicted"/>
<evidence type="ECO:0000256" key="1">
    <source>
        <dbReference type="SAM" id="MobiDB-lite"/>
    </source>
</evidence>
<sequence length="169" mass="18942">SQTWQHPFIIGLGDSINAKTSAHIEQSFLDSSFCIPKISYNNIHTKVNYRNTYVMINGLSKKAIQTSIDAGSSAVKELKNFMSGFITKYGPKKKETLIQRKNTTSSSDKENFIVVENPIIHSRKGAPRKKRLKGSYEREGKSKSSTKQHSKIQKNKKANTMPAVSKYGS</sequence>
<evidence type="ECO:0000313" key="3">
    <source>
        <dbReference type="Proteomes" id="UP000789901"/>
    </source>
</evidence>
<accession>A0ABN7X096</accession>
<dbReference type="EMBL" id="CAJVQB010072905">
    <property type="protein sequence ID" value="CAG8843586.1"/>
    <property type="molecule type" value="Genomic_DNA"/>
</dbReference>
<feature type="compositionally biased region" description="Basic residues" evidence="1">
    <location>
        <begin position="144"/>
        <end position="157"/>
    </location>
</feature>
<comment type="caution">
    <text evidence="2">The sequence shown here is derived from an EMBL/GenBank/DDBJ whole genome shotgun (WGS) entry which is preliminary data.</text>
</comment>
<protein>
    <submittedName>
        <fullName evidence="2">10137_t:CDS:1</fullName>
    </submittedName>
</protein>
<gene>
    <name evidence="2" type="ORF">GMARGA_LOCUS36619</name>
</gene>